<dbReference type="EMBL" id="PGTM01000001">
    <property type="protein sequence ID" value="PJF37450.1"/>
    <property type="molecule type" value="Genomic_DNA"/>
</dbReference>
<dbReference type="Proteomes" id="UP000228947">
    <property type="component" value="Unassembled WGS sequence"/>
</dbReference>
<dbReference type="PANTHER" id="PTHR47216:SF4">
    <property type="entry name" value="OS01G0859400 PROTEIN"/>
    <property type="match status" value="1"/>
</dbReference>
<accession>A0A2M8PIS4</accession>
<evidence type="ECO:0000259" key="1">
    <source>
        <dbReference type="PROSITE" id="PS50054"/>
    </source>
</evidence>
<evidence type="ECO:0000313" key="6">
    <source>
        <dbReference type="Proteomes" id="UP000229681"/>
    </source>
</evidence>
<organism evidence="4 5">
    <name type="scientific">Candidatus Thermofonsia Clade 1 bacterium</name>
    <dbReference type="NCBI Taxonomy" id="2364210"/>
    <lineage>
        <taxon>Bacteria</taxon>
        <taxon>Bacillati</taxon>
        <taxon>Chloroflexota</taxon>
        <taxon>Candidatus Thermofontia</taxon>
        <taxon>Candidatus Thermofonsia Clade 1</taxon>
    </lineage>
</organism>
<gene>
    <name evidence="3" type="ORF">CUN49_00060</name>
    <name evidence="4" type="ORF">CUN50_04970</name>
</gene>
<dbReference type="AlphaFoldDB" id="A0A2M8PXF5"/>
<evidence type="ECO:0000313" key="4">
    <source>
        <dbReference type="EMBL" id="PJF42237.1"/>
    </source>
</evidence>
<dbReference type="PROSITE" id="PS50056">
    <property type="entry name" value="TYR_PHOSPHATASE_2"/>
    <property type="match status" value="1"/>
</dbReference>
<dbReference type="Gene3D" id="3.90.190.10">
    <property type="entry name" value="Protein tyrosine phosphatase superfamily"/>
    <property type="match status" value="1"/>
</dbReference>
<dbReference type="SUPFAM" id="SSF52799">
    <property type="entry name" value="(Phosphotyrosine protein) phosphatases II"/>
    <property type="match status" value="1"/>
</dbReference>
<dbReference type="PANTHER" id="PTHR47216">
    <property type="match status" value="1"/>
</dbReference>
<name>A0A2M8PXF5_9CHLR</name>
<sequence>MPESDVLAQASAALPAWALSKPMVGLWYMLSRLGDHGRLPPIRRLTRLTDRLWLGGQINAKGWAKLQQWSVCALVNLRVEWDDRRSGIYAPYYLWLPTMDGTPPALEQLQRGVNFIHKHLSAGRGVYVHCAGGLGRAPSLVICYLIAHGLSMDEAIQFVKARRPFIQLSARQQMAIRAFAESWQGFAPSSGP</sequence>
<feature type="domain" description="Tyrosine-protein phosphatase" evidence="1">
    <location>
        <begin position="44"/>
        <end position="186"/>
    </location>
</feature>
<protein>
    <submittedName>
        <fullName evidence="4">Uncharacterized protein</fullName>
    </submittedName>
</protein>
<dbReference type="EMBL" id="PGTL01000026">
    <property type="protein sequence ID" value="PJF42237.1"/>
    <property type="molecule type" value="Genomic_DNA"/>
</dbReference>
<dbReference type="InterPro" id="IPR000387">
    <property type="entry name" value="Tyr_Pase_dom"/>
</dbReference>
<dbReference type="InterPro" id="IPR000340">
    <property type="entry name" value="Dual-sp_phosphatase_cat-dom"/>
</dbReference>
<comment type="caution">
    <text evidence="4">The sequence shown here is derived from an EMBL/GenBank/DDBJ whole genome shotgun (WGS) entry which is preliminary data.</text>
</comment>
<dbReference type="FunFam" id="3.90.190.10:FF:000157">
    <property type="entry name" value="Protein-tyrosine phosphatase"/>
    <property type="match status" value="1"/>
</dbReference>
<dbReference type="Proteomes" id="UP000229681">
    <property type="component" value="Unassembled WGS sequence"/>
</dbReference>
<dbReference type="PROSITE" id="PS50054">
    <property type="entry name" value="TYR_PHOSPHATASE_DUAL"/>
    <property type="match status" value="1"/>
</dbReference>
<proteinExistence type="predicted"/>
<dbReference type="InterPro" id="IPR020422">
    <property type="entry name" value="TYR_PHOSPHATASE_DUAL_dom"/>
</dbReference>
<evidence type="ECO:0000259" key="2">
    <source>
        <dbReference type="PROSITE" id="PS50056"/>
    </source>
</evidence>
<dbReference type="Pfam" id="PF00782">
    <property type="entry name" value="DSPc"/>
    <property type="match status" value="1"/>
</dbReference>
<evidence type="ECO:0000313" key="3">
    <source>
        <dbReference type="EMBL" id="PJF37450.1"/>
    </source>
</evidence>
<reference evidence="5 6" key="1">
    <citation type="submission" date="2017-11" db="EMBL/GenBank/DDBJ databases">
        <title>Evolution of Phototrophy in the Chloroflexi Phylum Driven by Horizontal Gene Transfer.</title>
        <authorList>
            <person name="Ward L.M."/>
            <person name="Hemp J."/>
            <person name="Shih P.M."/>
            <person name="Mcglynn S.E."/>
            <person name="Fischer W."/>
        </authorList>
    </citation>
    <scope>NUCLEOTIDE SEQUENCE [LARGE SCALE GENOMIC DNA]</scope>
    <source>
        <strain evidence="4">CP1_1M</strain>
        <strain evidence="3">JP3_13</strain>
    </source>
</reference>
<accession>A0A2M8PXF5</accession>
<dbReference type="SMART" id="SM00195">
    <property type="entry name" value="DSPc"/>
    <property type="match status" value="1"/>
</dbReference>
<evidence type="ECO:0000313" key="5">
    <source>
        <dbReference type="Proteomes" id="UP000228947"/>
    </source>
</evidence>
<dbReference type="InterPro" id="IPR029021">
    <property type="entry name" value="Prot-tyrosine_phosphatase-like"/>
</dbReference>
<feature type="domain" description="Tyrosine specific protein phosphatases" evidence="2">
    <location>
        <begin position="107"/>
        <end position="174"/>
    </location>
</feature>